<dbReference type="PANTHER" id="PTHR30308">
    <property type="entry name" value="TMRNA-BINDING COMPONENT OF TRANS-TRANSLATION TAGGING COMPLEX"/>
    <property type="match status" value="1"/>
</dbReference>
<proteinExistence type="inferred from homology"/>
<dbReference type="SUPFAM" id="SSF74982">
    <property type="entry name" value="Small protein B (SmpB)"/>
    <property type="match status" value="1"/>
</dbReference>
<evidence type="ECO:0000256" key="3">
    <source>
        <dbReference type="HAMAP-Rule" id="MF_00023"/>
    </source>
</evidence>
<feature type="compositionally biased region" description="Basic and acidic residues" evidence="4">
    <location>
        <begin position="137"/>
        <end position="162"/>
    </location>
</feature>
<organism evidence="5 6">
    <name type="scientific">Skermanella cutis</name>
    <dbReference type="NCBI Taxonomy" id="2775420"/>
    <lineage>
        <taxon>Bacteria</taxon>
        <taxon>Pseudomonadati</taxon>
        <taxon>Pseudomonadota</taxon>
        <taxon>Alphaproteobacteria</taxon>
        <taxon>Rhodospirillales</taxon>
        <taxon>Azospirillaceae</taxon>
        <taxon>Skermanella</taxon>
    </lineage>
</organism>
<dbReference type="RefSeq" id="WP_201070157.1">
    <property type="nucleotide sequence ID" value="NZ_CP067420.1"/>
</dbReference>
<dbReference type="HAMAP" id="MF_00023">
    <property type="entry name" value="SmpB"/>
    <property type="match status" value="1"/>
</dbReference>
<comment type="subcellular location">
    <subcellularLocation>
        <location evidence="3">Cytoplasm</location>
    </subcellularLocation>
    <text evidence="3">The tmRNA-SmpB complex associates with stalled 70S ribosomes.</text>
</comment>
<dbReference type="InterPro" id="IPR000037">
    <property type="entry name" value="SsrA-bd_prot"/>
</dbReference>
<dbReference type="Pfam" id="PF01668">
    <property type="entry name" value="SmpB"/>
    <property type="match status" value="1"/>
</dbReference>
<keyword evidence="1 3" id="KW-0963">Cytoplasm</keyword>
<accession>A0ABX7AZ52</accession>
<dbReference type="NCBIfam" id="TIGR00086">
    <property type="entry name" value="smpB"/>
    <property type="match status" value="1"/>
</dbReference>
<dbReference type="Gene3D" id="2.40.280.10">
    <property type="match status" value="1"/>
</dbReference>
<reference evidence="5" key="1">
    <citation type="submission" date="2021-02" db="EMBL/GenBank/DDBJ databases">
        <title>Skermanella TT6 skin isolate.</title>
        <authorList>
            <person name="Lee K."/>
            <person name="Ganzorig M."/>
        </authorList>
    </citation>
    <scope>NUCLEOTIDE SEQUENCE</scope>
    <source>
        <strain evidence="5">TT6</strain>
    </source>
</reference>
<gene>
    <name evidence="3 5" type="primary">smpB</name>
    <name evidence="5" type="ORF">IGS68_14595</name>
</gene>
<dbReference type="PROSITE" id="PS01317">
    <property type="entry name" value="SSRP"/>
    <property type="match status" value="1"/>
</dbReference>
<dbReference type="NCBIfam" id="NF003843">
    <property type="entry name" value="PRK05422.1"/>
    <property type="match status" value="1"/>
</dbReference>
<dbReference type="Proteomes" id="UP000595197">
    <property type="component" value="Chromosome"/>
</dbReference>
<comment type="similarity">
    <text evidence="3">Belongs to the SmpB family.</text>
</comment>
<dbReference type="EMBL" id="CP067420">
    <property type="protein sequence ID" value="QQP87350.1"/>
    <property type="molecule type" value="Genomic_DNA"/>
</dbReference>
<evidence type="ECO:0000313" key="5">
    <source>
        <dbReference type="EMBL" id="QQP87350.1"/>
    </source>
</evidence>
<evidence type="ECO:0000313" key="6">
    <source>
        <dbReference type="Proteomes" id="UP000595197"/>
    </source>
</evidence>
<sequence length="162" mass="18355">MAQPGPVSGRIAAQNRRARFDYFIDETLEAGIMLVGTEVKSLRAGKASINESYAGEQNGALYLVNAYIPEYQLAGQYYQHETKRPRKLLVHKREMNRLMGAIKREGVTIVPLSIYFNARGIAKVELGVARGKKKVDKRASEKERDWQRDKARVMRSKGKDVD</sequence>
<evidence type="ECO:0000256" key="4">
    <source>
        <dbReference type="SAM" id="MobiDB-lite"/>
    </source>
</evidence>
<evidence type="ECO:0000256" key="1">
    <source>
        <dbReference type="ARBA" id="ARBA00022490"/>
    </source>
</evidence>
<dbReference type="InterPro" id="IPR023620">
    <property type="entry name" value="SmpB"/>
</dbReference>
<evidence type="ECO:0000256" key="2">
    <source>
        <dbReference type="ARBA" id="ARBA00022884"/>
    </source>
</evidence>
<keyword evidence="2 3" id="KW-0694">RNA-binding</keyword>
<comment type="function">
    <text evidence="3">Required for rescue of stalled ribosomes mediated by trans-translation. Binds to transfer-messenger RNA (tmRNA), required for stable association of tmRNA with ribosomes. tmRNA and SmpB together mimic tRNA shape, replacing the anticodon stem-loop with SmpB. tmRNA is encoded by the ssrA gene; the 2 termini fold to resemble tRNA(Ala) and it encodes a 'tag peptide', a short internal open reading frame. During trans-translation Ala-aminoacylated tmRNA acts like a tRNA, entering the A-site of stalled ribosomes, displacing the stalled mRNA. The ribosome then switches to translate the ORF on the tmRNA; the nascent peptide is terminated with the 'tag peptide' encoded by the tmRNA and targeted for degradation. The ribosome is freed to recommence translation, which seems to be the essential function of trans-translation.</text>
</comment>
<feature type="region of interest" description="Disordered" evidence="4">
    <location>
        <begin position="133"/>
        <end position="162"/>
    </location>
</feature>
<name>A0ABX7AZ52_9PROT</name>
<protein>
    <recommendedName>
        <fullName evidence="3">SsrA-binding protein</fullName>
    </recommendedName>
    <alternativeName>
        <fullName evidence="3">Small protein B</fullName>
    </alternativeName>
</protein>
<dbReference type="CDD" id="cd09294">
    <property type="entry name" value="SmpB"/>
    <property type="match status" value="1"/>
</dbReference>
<dbReference type="PANTHER" id="PTHR30308:SF2">
    <property type="entry name" value="SSRA-BINDING PROTEIN"/>
    <property type="match status" value="1"/>
</dbReference>
<keyword evidence="6" id="KW-1185">Reference proteome</keyword>
<dbReference type="InterPro" id="IPR020081">
    <property type="entry name" value="SsrA-bd_prot_CS"/>
</dbReference>